<dbReference type="NCBIfam" id="NF033541">
    <property type="entry name" value="transpos_ISH3"/>
    <property type="match status" value="1"/>
</dbReference>
<dbReference type="EMBL" id="CP009515">
    <property type="protein sequence ID" value="AKB74524.1"/>
    <property type="molecule type" value="Genomic_DNA"/>
</dbReference>
<dbReference type="PANTHER" id="PTHR33252:SF2">
    <property type="entry name" value="TRANSPOSASE IS4-LIKE DOMAIN-CONTAINING PROTEIN"/>
    <property type="match status" value="1"/>
</dbReference>
<keyword evidence="3" id="KW-1185">Reference proteome</keyword>
<reference evidence="2 3" key="1">
    <citation type="submission" date="2014-07" db="EMBL/GenBank/DDBJ databases">
        <title>Methanogenic archaea and the global carbon cycle.</title>
        <authorList>
            <person name="Henriksen J.R."/>
            <person name="Luke J."/>
            <person name="Reinhart S."/>
            <person name="Benedict M.N."/>
            <person name="Youngblut N.D."/>
            <person name="Metcalf M.E."/>
            <person name="Whitaker R.J."/>
            <person name="Metcalf W.W."/>
        </authorList>
    </citation>
    <scope>NUCLEOTIDE SEQUENCE [LARGE SCALE GENOMIC DNA]</scope>
    <source>
        <strain evidence="2 3">Z-7289</strain>
    </source>
</reference>
<dbReference type="AlphaFoldDB" id="A0A0E3S1D0"/>
<dbReference type="InterPro" id="IPR002559">
    <property type="entry name" value="Transposase_11"/>
</dbReference>
<dbReference type="PATRIC" id="fig|1434111.4.peg.1642"/>
<evidence type="ECO:0000313" key="2">
    <source>
        <dbReference type="EMBL" id="AKB74524.1"/>
    </source>
</evidence>
<proteinExistence type="predicted"/>
<evidence type="ECO:0000259" key="1">
    <source>
        <dbReference type="Pfam" id="PF01609"/>
    </source>
</evidence>
<organism evidence="2 3">
    <name type="scientific">Methanosarcina lacustris Z-7289</name>
    <dbReference type="NCBI Taxonomy" id="1434111"/>
    <lineage>
        <taxon>Archaea</taxon>
        <taxon>Methanobacteriati</taxon>
        <taxon>Methanobacteriota</taxon>
        <taxon>Stenosarchaea group</taxon>
        <taxon>Methanomicrobia</taxon>
        <taxon>Methanosarcinales</taxon>
        <taxon>Methanosarcinaceae</taxon>
        <taxon>Methanosarcina</taxon>
    </lineage>
</organism>
<accession>A0A0E3S1D0</accession>
<dbReference type="GO" id="GO:0006313">
    <property type="term" value="P:DNA transposition"/>
    <property type="evidence" value="ECO:0007669"/>
    <property type="project" value="InterPro"/>
</dbReference>
<evidence type="ECO:0000313" key="3">
    <source>
        <dbReference type="Proteomes" id="UP000033072"/>
    </source>
</evidence>
<dbReference type="PANTHER" id="PTHR33252">
    <property type="entry name" value="THIRD ORF IN TRANSPOSON ISC1160"/>
    <property type="match status" value="1"/>
</dbReference>
<feature type="domain" description="Transposase IS4-like" evidence="1">
    <location>
        <begin position="186"/>
        <end position="333"/>
    </location>
</feature>
<dbReference type="HOGENOM" id="CLU_064649_0_0_2"/>
<dbReference type="Pfam" id="PF01609">
    <property type="entry name" value="DDE_Tnp_1"/>
    <property type="match status" value="1"/>
</dbReference>
<sequence>MMNQKNDSIESLATASLMTVASELFSNHHIITLPKGAKYTFQTIIMTLLHAATSVNNSLESASNDLKLKSFLTKIPSADTIFNYINCNNVEYILSSFRAMNRDLFKSMNIKGKVHDIAIDFHNIPFYGDENTPLISGIKPKNGSAWGYSYCTLDIIGDVKLTLDVIAINGFNKNYFDLITFLFERLEKMQIKVGTVYLDKEFCNDDTISALTKLNINFVIAAKRNPKIMGILDNFKKENGPTSTVFRCNFNKKGTAFDLVATHDEEKGYILFATNKDVKSIEKFEKSIPEEYRKRWNIETGYRVKNNFKIRTCTKSPVARTLFFVIQCTLHNILNMLKSVLEITAYELKSLINEDIIKVIRYGLKSLYIIPFKLFLNYLNMYNKTRKRDLRNQLLRI</sequence>
<dbReference type="Proteomes" id="UP000033072">
    <property type="component" value="Chromosome"/>
</dbReference>
<dbReference type="KEGG" id="mls:MSLAZ_1263"/>
<dbReference type="GO" id="GO:0003677">
    <property type="term" value="F:DNA binding"/>
    <property type="evidence" value="ECO:0007669"/>
    <property type="project" value="InterPro"/>
</dbReference>
<protein>
    <submittedName>
        <fullName evidence="2">Mobile element protein</fullName>
    </submittedName>
</protein>
<gene>
    <name evidence="2" type="ORF">MSLAZ_1263</name>
</gene>
<dbReference type="GO" id="GO:0004803">
    <property type="term" value="F:transposase activity"/>
    <property type="evidence" value="ECO:0007669"/>
    <property type="project" value="InterPro"/>
</dbReference>
<name>A0A0E3S1D0_9EURY</name>